<feature type="region of interest" description="Disordered" evidence="1">
    <location>
        <begin position="322"/>
        <end position="341"/>
    </location>
</feature>
<feature type="compositionally biased region" description="Gly residues" evidence="1">
    <location>
        <begin position="665"/>
        <end position="677"/>
    </location>
</feature>
<dbReference type="PROSITE" id="PS51450">
    <property type="entry name" value="LRR"/>
    <property type="match status" value="1"/>
</dbReference>
<dbReference type="InterPro" id="IPR001611">
    <property type="entry name" value="Leu-rich_rpt"/>
</dbReference>
<gene>
    <name evidence="2" type="ORF">QBC37DRAFT_481837</name>
</gene>
<dbReference type="Proteomes" id="UP001301769">
    <property type="component" value="Unassembled WGS sequence"/>
</dbReference>
<dbReference type="Gene3D" id="3.80.10.10">
    <property type="entry name" value="Ribonuclease Inhibitor"/>
    <property type="match status" value="1"/>
</dbReference>
<dbReference type="SUPFAM" id="SSF52047">
    <property type="entry name" value="RNI-like"/>
    <property type="match status" value="1"/>
</dbReference>
<dbReference type="EMBL" id="MU858085">
    <property type="protein sequence ID" value="KAK4215020.1"/>
    <property type="molecule type" value="Genomic_DNA"/>
</dbReference>
<feature type="region of interest" description="Disordered" evidence="1">
    <location>
        <begin position="615"/>
        <end position="677"/>
    </location>
</feature>
<evidence type="ECO:0008006" key="4">
    <source>
        <dbReference type="Google" id="ProtNLM"/>
    </source>
</evidence>
<feature type="compositionally biased region" description="Low complexity" evidence="1">
    <location>
        <begin position="655"/>
        <end position="664"/>
    </location>
</feature>
<dbReference type="AlphaFoldDB" id="A0AAN7BBL8"/>
<keyword evidence="3" id="KW-1185">Reference proteome</keyword>
<sequence>MDHPPSYLDATRRQDWLELVAPHVSVRDYPALCLVSKRFYDIFAPRLWHDPLTAARTLRLVQQYDYEWYFRFMLNHMKTVRTSTRALVTTIDLRGFALDVPRLSVEFGDVHVNQTLRLLASTFPWLRYIFLDGHGDVDVSLLASPVDTGAFGAPGFEAPLLLSVPSCQTKLASSFFASPYLERLVYLDISDVRGSIQNPILQRRISPRSLPHLRILKVRGRGLDLDDTTTYVLLESFKTQLWSLDLSGNRITDAILPEIVNLNFPPLSIRSGVSRFNIEGILSFESSGHNSYGKHAFIQDSQWSGSFSHPQRHLADAPVYTRTATQGAPQRATGVRSDGRAKIRSDSADAVKNLLADGLDTVPVEHVYDLDICRDGGGITHLYLNKTAISNRGLGRLIRESPGQLERLECSSPQLTIPPKGAAEPALPKWLGNIKKPRLYGAIGITHLLRPVWSSNLQELRIHHSFVTQVPTLAGTILPTMENIWLAETFLLPRAVLAYPQAFVPDMNPRLRSLTLTQIPRYSTGCLIDKLIGLLKLASIQERAIQESAKEPLTSSRHGPSMLPGLRHVHFQFELDPHAEKAKRDEEDILDAEDFSMSSDDFSFFASDSGGGWGVSSSSAASPSTRKTSTSTQPRQRLDNTSSDKQTAAESARLGSTAATPAGLGSTGGGSGSGGADGSERLTAYPYSETTDEYLPHICAWNGVEYTLPVWIGSGILSRSTKTQAVNEYMRNLCHSSLLSKVEPASPAHVLAGVPEGAFIFSDAWDAMLSPEPCRRSQIQHHGDGDGAAVDHITGSVLRRPKRGELGGMRDVIGAIKEWRKNTRRAFEEHQAALVTRREESAGGEEGLEKKEVKLGETHFYYTGRVEISIEDTLSSSVAGGAG</sequence>
<evidence type="ECO:0000256" key="1">
    <source>
        <dbReference type="SAM" id="MobiDB-lite"/>
    </source>
</evidence>
<evidence type="ECO:0000313" key="3">
    <source>
        <dbReference type="Proteomes" id="UP001301769"/>
    </source>
</evidence>
<comment type="caution">
    <text evidence="2">The sequence shown here is derived from an EMBL/GenBank/DDBJ whole genome shotgun (WGS) entry which is preliminary data.</text>
</comment>
<feature type="compositionally biased region" description="Low complexity" evidence="1">
    <location>
        <begin position="615"/>
        <end position="632"/>
    </location>
</feature>
<feature type="compositionally biased region" description="Polar residues" evidence="1">
    <location>
        <begin position="633"/>
        <end position="649"/>
    </location>
</feature>
<proteinExistence type="predicted"/>
<name>A0AAN7BBL8_9PEZI</name>
<accession>A0AAN7BBL8</accession>
<evidence type="ECO:0000313" key="2">
    <source>
        <dbReference type="EMBL" id="KAK4215020.1"/>
    </source>
</evidence>
<organism evidence="2 3">
    <name type="scientific">Rhypophila decipiens</name>
    <dbReference type="NCBI Taxonomy" id="261697"/>
    <lineage>
        <taxon>Eukaryota</taxon>
        <taxon>Fungi</taxon>
        <taxon>Dikarya</taxon>
        <taxon>Ascomycota</taxon>
        <taxon>Pezizomycotina</taxon>
        <taxon>Sordariomycetes</taxon>
        <taxon>Sordariomycetidae</taxon>
        <taxon>Sordariales</taxon>
        <taxon>Naviculisporaceae</taxon>
        <taxon>Rhypophila</taxon>
    </lineage>
</organism>
<reference evidence="2" key="2">
    <citation type="submission" date="2023-05" db="EMBL/GenBank/DDBJ databases">
        <authorList>
            <consortium name="Lawrence Berkeley National Laboratory"/>
            <person name="Steindorff A."/>
            <person name="Hensen N."/>
            <person name="Bonometti L."/>
            <person name="Westerberg I."/>
            <person name="Brannstrom I.O."/>
            <person name="Guillou S."/>
            <person name="Cros-Aarteil S."/>
            <person name="Calhoun S."/>
            <person name="Haridas S."/>
            <person name="Kuo A."/>
            <person name="Mondo S."/>
            <person name="Pangilinan J."/>
            <person name="Riley R."/>
            <person name="Labutti K."/>
            <person name="Andreopoulos B."/>
            <person name="Lipzen A."/>
            <person name="Chen C."/>
            <person name="Yanf M."/>
            <person name="Daum C."/>
            <person name="Ng V."/>
            <person name="Clum A."/>
            <person name="Ohm R."/>
            <person name="Martin F."/>
            <person name="Silar P."/>
            <person name="Natvig D."/>
            <person name="Lalanne C."/>
            <person name="Gautier V."/>
            <person name="Ament-Velasquez S.L."/>
            <person name="Kruys A."/>
            <person name="Hutchinson M.I."/>
            <person name="Powell A.J."/>
            <person name="Barry K."/>
            <person name="Miller A.N."/>
            <person name="Grigoriev I.V."/>
            <person name="Debuchy R."/>
            <person name="Gladieux P."/>
            <person name="Thoren M.H."/>
            <person name="Johannesson H."/>
        </authorList>
    </citation>
    <scope>NUCLEOTIDE SEQUENCE</scope>
    <source>
        <strain evidence="2">PSN293</strain>
    </source>
</reference>
<reference evidence="2" key="1">
    <citation type="journal article" date="2023" name="Mol. Phylogenet. Evol.">
        <title>Genome-scale phylogeny and comparative genomics of the fungal order Sordariales.</title>
        <authorList>
            <person name="Hensen N."/>
            <person name="Bonometti L."/>
            <person name="Westerberg I."/>
            <person name="Brannstrom I.O."/>
            <person name="Guillou S."/>
            <person name="Cros-Aarteil S."/>
            <person name="Calhoun S."/>
            <person name="Haridas S."/>
            <person name="Kuo A."/>
            <person name="Mondo S."/>
            <person name="Pangilinan J."/>
            <person name="Riley R."/>
            <person name="LaButti K."/>
            <person name="Andreopoulos B."/>
            <person name="Lipzen A."/>
            <person name="Chen C."/>
            <person name="Yan M."/>
            <person name="Daum C."/>
            <person name="Ng V."/>
            <person name="Clum A."/>
            <person name="Steindorff A."/>
            <person name="Ohm R.A."/>
            <person name="Martin F."/>
            <person name="Silar P."/>
            <person name="Natvig D.O."/>
            <person name="Lalanne C."/>
            <person name="Gautier V."/>
            <person name="Ament-Velasquez S.L."/>
            <person name="Kruys A."/>
            <person name="Hutchinson M.I."/>
            <person name="Powell A.J."/>
            <person name="Barry K."/>
            <person name="Miller A.N."/>
            <person name="Grigoriev I.V."/>
            <person name="Debuchy R."/>
            <person name="Gladieux P."/>
            <person name="Hiltunen Thoren M."/>
            <person name="Johannesson H."/>
        </authorList>
    </citation>
    <scope>NUCLEOTIDE SEQUENCE</scope>
    <source>
        <strain evidence="2">PSN293</strain>
    </source>
</reference>
<protein>
    <recommendedName>
        <fullName evidence="4">F-box domain-containing protein</fullName>
    </recommendedName>
</protein>
<dbReference type="InterPro" id="IPR032675">
    <property type="entry name" value="LRR_dom_sf"/>
</dbReference>